<keyword evidence="5 6" id="KW-0687">Ribonucleoprotein</keyword>
<organism evidence="7 8">
    <name type="scientific">Acetivibrio thermocellus AD2</name>
    <dbReference type="NCBI Taxonomy" id="1138384"/>
    <lineage>
        <taxon>Bacteria</taxon>
        <taxon>Bacillati</taxon>
        <taxon>Bacillota</taxon>
        <taxon>Clostridia</taxon>
        <taxon>Eubacteriales</taxon>
        <taxon>Oscillospiraceae</taxon>
        <taxon>Acetivibrio</taxon>
    </lineage>
</organism>
<dbReference type="GO" id="GO:0019843">
    <property type="term" value="F:rRNA binding"/>
    <property type="evidence" value="ECO:0007669"/>
    <property type="project" value="UniProtKB-UniRule"/>
</dbReference>
<evidence type="ECO:0000256" key="4">
    <source>
        <dbReference type="ARBA" id="ARBA00022980"/>
    </source>
</evidence>
<comment type="function">
    <text evidence="6">One of the early assembly proteins it binds 23S rRNA. One of the proteins that surrounds the polypeptide exit tunnel on the outside of the ribosome. Forms the main docking site for trigger factor binding to the ribosome.</text>
</comment>
<evidence type="ECO:0000313" key="7">
    <source>
        <dbReference type="EMBL" id="PFH01722.1"/>
    </source>
</evidence>
<dbReference type="SUPFAM" id="SSF54189">
    <property type="entry name" value="Ribosomal proteins S24e, L23 and L15e"/>
    <property type="match status" value="1"/>
</dbReference>
<dbReference type="EMBL" id="PDBW01000001">
    <property type="protein sequence ID" value="PFH01722.1"/>
    <property type="molecule type" value="Genomic_DNA"/>
</dbReference>
<accession>A0AB36TCR1</accession>
<protein>
    <recommendedName>
        <fullName evidence="6">Large ribosomal subunit protein uL23</fullName>
    </recommendedName>
</protein>
<dbReference type="InterPro" id="IPR012678">
    <property type="entry name" value="Ribosomal_uL23/eL15/eS24_sf"/>
</dbReference>
<proteinExistence type="inferred from homology"/>
<sequence>MRPAEDIIKRPYITEKSNAEIANGKYTFIVDAKATKTEIRQAVEKLFQVKVLKVNTVNYKGKRKRLGVHEGFRPDWKKAIVKIDTEPKPVTYLTEGGKTATTTKKYKTSIEEFGAAQ</sequence>
<keyword evidence="3 6" id="KW-0694">RNA-binding</keyword>
<evidence type="ECO:0000256" key="5">
    <source>
        <dbReference type="ARBA" id="ARBA00023274"/>
    </source>
</evidence>
<comment type="caution">
    <text evidence="7">The sequence shown here is derived from an EMBL/GenBank/DDBJ whole genome shotgun (WGS) entry which is preliminary data.</text>
</comment>
<gene>
    <name evidence="6" type="primary">rplW</name>
    <name evidence="7" type="ORF">M972_11466</name>
</gene>
<evidence type="ECO:0000256" key="3">
    <source>
        <dbReference type="ARBA" id="ARBA00022884"/>
    </source>
</evidence>
<keyword evidence="4 6" id="KW-0689">Ribosomal protein</keyword>
<dbReference type="Proteomes" id="UP000223596">
    <property type="component" value="Unassembled WGS sequence"/>
</dbReference>
<dbReference type="SMR" id="A0AB36TCR1"/>
<evidence type="ECO:0000256" key="2">
    <source>
        <dbReference type="ARBA" id="ARBA00022730"/>
    </source>
</evidence>
<dbReference type="HAMAP" id="MF_01369_B">
    <property type="entry name" value="Ribosomal_uL23_B"/>
    <property type="match status" value="1"/>
</dbReference>
<dbReference type="AlphaFoldDB" id="A0AB36TCR1"/>
<reference evidence="7 8" key="1">
    <citation type="submission" date="2017-09" db="EMBL/GenBank/DDBJ databases">
        <title>Evaluation of Pacific Biosciences Sequencing Technology to Finishing C. thermocellum Genome Sequences.</title>
        <authorList>
            <person name="Brown S."/>
        </authorList>
    </citation>
    <scope>NUCLEOTIDE SEQUENCE [LARGE SCALE GENOMIC DNA]</scope>
    <source>
        <strain evidence="7 8">AD2</strain>
    </source>
</reference>
<evidence type="ECO:0000256" key="1">
    <source>
        <dbReference type="ARBA" id="ARBA00006700"/>
    </source>
</evidence>
<comment type="similarity">
    <text evidence="1 6">Belongs to the universal ribosomal protein uL23 family.</text>
</comment>
<dbReference type="InterPro" id="IPR012677">
    <property type="entry name" value="Nucleotide-bd_a/b_plait_sf"/>
</dbReference>
<dbReference type="InterPro" id="IPR013025">
    <property type="entry name" value="Ribosomal_uL23-like"/>
</dbReference>
<name>A0AB36TCR1_ACETH</name>
<dbReference type="GO" id="GO:0006412">
    <property type="term" value="P:translation"/>
    <property type="evidence" value="ECO:0007669"/>
    <property type="project" value="UniProtKB-UniRule"/>
</dbReference>
<dbReference type="Pfam" id="PF00276">
    <property type="entry name" value="Ribosomal_L23"/>
    <property type="match status" value="1"/>
</dbReference>
<dbReference type="PANTHER" id="PTHR11620">
    <property type="entry name" value="60S RIBOSOMAL PROTEIN L23A"/>
    <property type="match status" value="1"/>
</dbReference>
<dbReference type="Gene3D" id="3.30.70.330">
    <property type="match status" value="1"/>
</dbReference>
<keyword evidence="2 6" id="KW-0699">rRNA-binding</keyword>
<dbReference type="NCBIfam" id="NF004363">
    <property type="entry name" value="PRK05738.2-4"/>
    <property type="match status" value="1"/>
</dbReference>
<evidence type="ECO:0000256" key="6">
    <source>
        <dbReference type="HAMAP-Rule" id="MF_01369"/>
    </source>
</evidence>
<dbReference type="GO" id="GO:1990904">
    <property type="term" value="C:ribonucleoprotein complex"/>
    <property type="evidence" value="ECO:0007669"/>
    <property type="project" value="UniProtKB-KW"/>
</dbReference>
<dbReference type="GO" id="GO:0005840">
    <property type="term" value="C:ribosome"/>
    <property type="evidence" value="ECO:0007669"/>
    <property type="project" value="UniProtKB-KW"/>
</dbReference>
<dbReference type="GO" id="GO:0003735">
    <property type="term" value="F:structural constituent of ribosome"/>
    <property type="evidence" value="ECO:0007669"/>
    <property type="project" value="InterPro"/>
</dbReference>
<dbReference type="FunFam" id="3.30.70.330:FF:000001">
    <property type="entry name" value="50S ribosomal protein L23"/>
    <property type="match status" value="1"/>
</dbReference>
<evidence type="ECO:0000313" key="8">
    <source>
        <dbReference type="Proteomes" id="UP000223596"/>
    </source>
</evidence>
<dbReference type="RefSeq" id="WP_003514625.1">
    <property type="nucleotide sequence ID" value="NZ_CP013828.1"/>
</dbReference>
<comment type="subunit">
    <text evidence="6">Part of the 50S ribosomal subunit. Contacts protein L29, and trigger factor when it is bound to the ribosome.</text>
</comment>
<dbReference type="GeneID" id="35805646"/>